<protein>
    <recommendedName>
        <fullName evidence="1">C1q domain-containing protein</fullName>
    </recommendedName>
</protein>
<dbReference type="InterPro" id="IPR001073">
    <property type="entry name" value="C1q_dom"/>
</dbReference>
<dbReference type="InterPro" id="IPR008983">
    <property type="entry name" value="Tumour_necrosis_fac-like_dom"/>
</dbReference>
<accession>A0AA88Y735</accession>
<evidence type="ECO:0000259" key="1">
    <source>
        <dbReference type="PROSITE" id="PS50871"/>
    </source>
</evidence>
<keyword evidence="3" id="KW-1185">Reference proteome</keyword>
<feature type="domain" description="C1q" evidence="1">
    <location>
        <begin position="1"/>
        <end position="66"/>
    </location>
</feature>
<dbReference type="PROSITE" id="PS50871">
    <property type="entry name" value="C1Q"/>
    <property type="match status" value="1"/>
</dbReference>
<proteinExistence type="predicted"/>
<comment type="caution">
    <text evidence="2">The sequence shown here is derived from an EMBL/GenBank/DDBJ whole genome shotgun (WGS) entry which is preliminary data.</text>
</comment>
<gene>
    <name evidence="2" type="ORF">FSP39_010891</name>
</gene>
<reference evidence="2" key="1">
    <citation type="submission" date="2019-08" db="EMBL/GenBank/DDBJ databases">
        <title>The improved chromosome-level genome for the pearl oyster Pinctada fucata martensii using PacBio sequencing and Hi-C.</title>
        <authorList>
            <person name="Zheng Z."/>
        </authorList>
    </citation>
    <scope>NUCLEOTIDE SEQUENCE</scope>
    <source>
        <strain evidence="2">ZZ-2019</strain>
        <tissue evidence="2">Adductor muscle</tissue>
    </source>
</reference>
<organism evidence="2 3">
    <name type="scientific">Pinctada imbricata</name>
    <name type="common">Atlantic pearl-oyster</name>
    <name type="synonym">Pinctada martensii</name>
    <dbReference type="NCBI Taxonomy" id="66713"/>
    <lineage>
        <taxon>Eukaryota</taxon>
        <taxon>Metazoa</taxon>
        <taxon>Spiralia</taxon>
        <taxon>Lophotrochozoa</taxon>
        <taxon>Mollusca</taxon>
        <taxon>Bivalvia</taxon>
        <taxon>Autobranchia</taxon>
        <taxon>Pteriomorphia</taxon>
        <taxon>Pterioida</taxon>
        <taxon>Pterioidea</taxon>
        <taxon>Pteriidae</taxon>
        <taxon>Pinctada</taxon>
    </lineage>
</organism>
<name>A0AA88Y735_PINIB</name>
<dbReference type="AlphaFoldDB" id="A0AA88Y735"/>
<dbReference type="Pfam" id="PF00386">
    <property type="entry name" value="C1q"/>
    <property type="match status" value="1"/>
</dbReference>
<evidence type="ECO:0000313" key="2">
    <source>
        <dbReference type="EMBL" id="KAK3099866.1"/>
    </source>
</evidence>
<dbReference type="SUPFAM" id="SSF49842">
    <property type="entry name" value="TNF-like"/>
    <property type="match status" value="1"/>
</dbReference>
<dbReference type="Gene3D" id="2.60.120.40">
    <property type="match status" value="1"/>
</dbReference>
<evidence type="ECO:0000313" key="3">
    <source>
        <dbReference type="Proteomes" id="UP001186944"/>
    </source>
</evidence>
<sequence>MKSSSAVGFVFLDQNTDHWIKRTSTTTLHLKAGDDVWVKVSSKVGVGQIAAGGYRSSFSGFLIKAD</sequence>
<dbReference type="Proteomes" id="UP001186944">
    <property type="component" value="Unassembled WGS sequence"/>
</dbReference>
<dbReference type="EMBL" id="VSWD01000006">
    <property type="protein sequence ID" value="KAK3099866.1"/>
    <property type="molecule type" value="Genomic_DNA"/>
</dbReference>